<sequence>MADGKPDPIDAANQVIVLAFDLVDAELPKLPSQLAQALQSPPVQDAIKKTLLDFAKGKQASGGVALKPADGQKLLEALGTGVKDAATADLLDQIKKTSEYKKLEASVEGFKTAAGSSTLGVWVDKNKKILYVVGAALIVGTASVLYITKTGGPMVNMALDPLQGKEFEVLQIGSLNLKAGLWKFQPDARILGARISAGKKWEKVSVDLKIGVLAKAQLVQEIEGSAVVKSGPVSVTLSGNGKPQTHEVNLGLKVGYDGTIGNGKFNIGVGAMYQDKALSGTLGASYQMKNATLGLQGNVGPQKGGGVQYGGLLTLTIPL</sequence>
<gene>
    <name evidence="2" type="ORF">IRI77_25100</name>
</gene>
<evidence type="ECO:0000256" key="1">
    <source>
        <dbReference type="SAM" id="Phobius"/>
    </source>
</evidence>
<keyword evidence="1" id="KW-0472">Membrane</keyword>
<dbReference type="Proteomes" id="UP000593892">
    <property type="component" value="Chromosome"/>
</dbReference>
<evidence type="ECO:0000313" key="2">
    <source>
        <dbReference type="EMBL" id="QOY86071.1"/>
    </source>
</evidence>
<reference evidence="2 3" key="1">
    <citation type="submission" date="2020-10" db="EMBL/GenBank/DDBJ databases">
        <title>Complete genome sequence of Paludibaculum fermentans P105T, a facultatively anaerobic acidobacterium capable of dissimilatory Fe(III) reduction.</title>
        <authorList>
            <person name="Dedysh S.N."/>
            <person name="Beletsky A.V."/>
            <person name="Kulichevskaya I.S."/>
            <person name="Mardanov A.V."/>
            <person name="Ravin N.V."/>
        </authorList>
    </citation>
    <scope>NUCLEOTIDE SEQUENCE [LARGE SCALE GENOMIC DNA]</scope>
    <source>
        <strain evidence="2 3">P105</strain>
    </source>
</reference>
<evidence type="ECO:0000313" key="3">
    <source>
        <dbReference type="Proteomes" id="UP000593892"/>
    </source>
</evidence>
<organism evidence="2 3">
    <name type="scientific">Paludibaculum fermentans</name>
    <dbReference type="NCBI Taxonomy" id="1473598"/>
    <lineage>
        <taxon>Bacteria</taxon>
        <taxon>Pseudomonadati</taxon>
        <taxon>Acidobacteriota</taxon>
        <taxon>Terriglobia</taxon>
        <taxon>Bryobacterales</taxon>
        <taxon>Bryobacteraceae</taxon>
        <taxon>Paludibaculum</taxon>
    </lineage>
</organism>
<feature type="transmembrane region" description="Helical" evidence="1">
    <location>
        <begin position="129"/>
        <end position="147"/>
    </location>
</feature>
<name>A0A7S7NM00_PALFE</name>
<dbReference type="EMBL" id="CP063849">
    <property type="protein sequence ID" value="QOY86071.1"/>
    <property type="molecule type" value="Genomic_DNA"/>
</dbReference>
<dbReference type="AlphaFoldDB" id="A0A7S7NM00"/>
<proteinExistence type="predicted"/>
<accession>A0A7S7NM00</accession>
<dbReference type="RefSeq" id="WP_194447740.1">
    <property type="nucleotide sequence ID" value="NZ_CP063849.1"/>
</dbReference>
<protein>
    <submittedName>
        <fullName evidence="2">Uncharacterized protein</fullName>
    </submittedName>
</protein>
<keyword evidence="3" id="KW-1185">Reference proteome</keyword>
<keyword evidence="1" id="KW-0812">Transmembrane</keyword>
<keyword evidence="1" id="KW-1133">Transmembrane helix</keyword>
<dbReference type="KEGG" id="pfer:IRI77_25100"/>